<keyword evidence="2" id="KW-1015">Disulfide bond</keyword>
<evidence type="ECO:0000256" key="3">
    <source>
        <dbReference type="SAM" id="SignalP"/>
    </source>
</evidence>
<sequence length="174" mass="18706">MASIPATTTTAAILVCVLFCATADTAVAVATDNPDLPDYVIQGRVYCDTCRAGFVTNVTDYIAGAKVRLECRHFGTGELERAIDGVTDATGTYTIELKDSHEEDICQVVLVQSPREDCDQVQALRDRAGVLLTRNVGISDSLRPANPLGYLKDVPLPVCAALLKQLDSDDDDDQ</sequence>
<accession>A0A811QXQ1</accession>
<evidence type="ECO:0000313" key="5">
    <source>
        <dbReference type="Proteomes" id="UP000604825"/>
    </source>
</evidence>
<comment type="caution">
    <text evidence="4">The sequence shown here is derived from an EMBL/GenBank/DDBJ whole genome shotgun (WGS) entry which is preliminary data.</text>
</comment>
<dbReference type="PANTHER" id="PTHR31614">
    <property type="entry name" value="PROTEIN DOWNSTREAM OF FLC-RELATED"/>
    <property type="match status" value="1"/>
</dbReference>
<comment type="similarity">
    <text evidence="1">Belongs to the Ole e I family.</text>
</comment>
<proteinExistence type="inferred from homology"/>
<evidence type="ECO:0000256" key="2">
    <source>
        <dbReference type="ARBA" id="ARBA00023157"/>
    </source>
</evidence>
<dbReference type="PANTHER" id="PTHR31614:SF34">
    <property type="entry name" value="POLLEN-SPECIFIC PROTEIN C13"/>
    <property type="match status" value="1"/>
</dbReference>
<evidence type="ECO:0000256" key="1">
    <source>
        <dbReference type="ARBA" id="ARBA00010049"/>
    </source>
</evidence>
<dbReference type="Pfam" id="PF01190">
    <property type="entry name" value="Pollen_Ole_e_1"/>
    <property type="match status" value="1"/>
</dbReference>
<dbReference type="EMBL" id="CAJGYO010000011">
    <property type="protein sequence ID" value="CAD6261078.1"/>
    <property type="molecule type" value="Genomic_DNA"/>
</dbReference>
<dbReference type="Proteomes" id="UP000604825">
    <property type="component" value="Unassembled WGS sequence"/>
</dbReference>
<dbReference type="GO" id="GO:0005615">
    <property type="term" value="C:extracellular space"/>
    <property type="evidence" value="ECO:0007669"/>
    <property type="project" value="InterPro"/>
</dbReference>
<dbReference type="PROSITE" id="PS00925">
    <property type="entry name" value="OLEEI"/>
    <property type="match status" value="1"/>
</dbReference>
<gene>
    <name evidence="4" type="ORF">NCGR_LOCUS44499</name>
</gene>
<dbReference type="AlphaFoldDB" id="A0A811QXQ1"/>
<feature type="chain" id="PRO_5032827058" evidence="3">
    <location>
        <begin position="29"/>
        <end position="174"/>
    </location>
</feature>
<reference evidence="4" key="1">
    <citation type="submission" date="2020-10" db="EMBL/GenBank/DDBJ databases">
        <authorList>
            <person name="Han B."/>
            <person name="Lu T."/>
            <person name="Zhao Q."/>
            <person name="Huang X."/>
            <person name="Zhao Y."/>
        </authorList>
    </citation>
    <scope>NUCLEOTIDE SEQUENCE</scope>
</reference>
<feature type="signal peptide" evidence="3">
    <location>
        <begin position="1"/>
        <end position="28"/>
    </location>
</feature>
<protein>
    <submittedName>
        <fullName evidence="4">Uncharacterized protein</fullName>
    </submittedName>
</protein>
<dbReference type="OrthoDB" id="1896520at2759"/>
<name>A0A811QXQ1_9POAL</name>
<evidence type="ECO:0000313" key="4">
    <source>
        <dbReference type="EMBL" id="CAD6261078.1"/>
    </source>
</evidence>
<keyword evidence="5" id="KW-1185">Reference proteome</keyword>
<keyword evidence="3" id="KW-0732">Signal</keyword>
<dbReference type="InterPro" id="IPR006041">
    <property type="entry name" value="Pollen_Ole_e1_allergen"/>
</dbReference>
<dbReference type="InterPro" id="IPR006040">
    <property type="entry name" value="Allergen_Ole_e_I_CS"/>
</dbReference>
<organism evidence="4 5">
    <name type="scientific">Miscanthus lutarioriparius</name>
    <dbReference type="NCBI Taxonomy" id="422564"/>
    <lineage>
        <taxon>Eukaryota</taxon>
        <taxon>Viridiplantae</taxon>
        <taxon>Streptophyta</taxon>
        <taxon>Embryophyta</taxon>
        <taxon>Tracheophyta</taxon>
        <taxon>Spermatophyta</taxon>
        <taxon>Magnoliopsida</taxon>
        <taxon>Liliopsida</taxon>
        <taxon>Poales</taxon>
        <taxon>Poaceae</taxon>
        <taxon>PACMAD clade</taxon>
        <taxon>Panicoideae</taxon>
        <taxon>Andropogonodae</taxon>
        <taxon>Andropogoneae</taxon>
        <taxon>Saccharinae</taxon>
        <taxon>Miscanthus</taxon>
    </lineage>
</organism>